<feature type="transmembrane region" description="Helical" evidence="6">
    <location>
        <begin position="69"/>
        <end position="88"/>
    </location>
</feature>
<dbReference type="SUPFAM" id="SSF103473">
    <property type="entry name" value="MFS general substrate transporter"/>
    <property type="match status" value="1"/>
</dbReference>
<gene>
    <name evidence="9" type="ORF">PENSOL_c039G09792</name>
</gene>
<dbReference type="Pfam" id="PF07690">
    <property type="entry name" value="MFS_1"/>
    <property type="match status" value="1"/>
</dbReference>
<keyword evidence="10" id="KW-1185">Reference proteome</keyword>
<keyword evidence="5 6" id="KW-0472">Membrane</keyword>
<comment type="caution">
    <text evidence="9">The sequence shown here is derived from an EMBL/GenBank/DDBJ whole genome shotgun (WGS) entry which is preliminary data.</text>
</comment>
<keyword evidence="7" id="KW-0732">Signal</keyword>
<dbReference type="OrthoDB" id="3934656at2759"/>
<name>A0A1V6QTX6_9EURO</name>
<dbReference type="GO" id="GO:0022857">
    <property type="term" value="F:transmembrane transporter activity"/>
    <property type="evidence" value="ECO:0007669"/>
    <property type="project" value="InterPro"/>
</dbReference>
<dbReference type="InterPro" id="IPR011701">
    <property type="entry name" value="MFS"/>
</dbReference>
<evidence type="ECO:0000259" key="8">
    <source>
        <dbReference type="PROSITE" id="PS50850"/>
    </source>
</evidence>
<dbReference type="InterPro" id="IPR036259">
    <property type="entry name" value="MFS_trans_sf"/>
</dbReference>
<protein>
    <recommendedName>
        <fullName evidence="8">Major facilitator superfamily (MFS) profile domain-containing protein</fullName>
    </recommendedName>
</protein>
<reference evidence="10" key="1">
    <citation type="journal article" date="2017" name="Nat. Microbiol.">
        <title>Global analysis of biosynthetic gene clusters reveals vast potential of secondary metabolite production in Penicillium species.</title>
        <authorList>
            <person name="Nielsen J.C."/>
            <person name="Grijseels S."/>
            <person name="Prigent S."/>
            <person name="Ji B."/>
            <person name="Dainat J."/>
            <person name="Nielsen K.F."/>
            <person name="Frisvad J.C."/>
            <person name="Workman M."/>
            <person name="Nielsen J."/>
        </authorList>
    </citation>
    <scope>NUCLEOTIDE SEQUENCE [LARGE SCALE GENOMIC DNA]</scope>
    <source>
        <strain evidence="10">IBT 29525</strain>
    </source>
</reference>
<feature type="transmembrane region" description="Helical" evidence="6">
    <location>
        <begin position="38"/>
        <end position="57"/>
    </location>
</feature>
<feature type="chain" id="PRO_5012280182" description="Major facilitator superfamily (MFS) profile domain-containing protein" evidence="7">
    <location>
        <begin position="17"/>
        <end position="142"/>
    </location>
</feature>
<feature type="signal peptide" evidence="7">
    <location>
        <begin position="1"/>
        <end position="16"/>
    </location>
</feature>
<dbReference type="InterPro" id="IPR020846">
    <property type="entry name" value="MFS_dom"/>
</dbReference>
<comment type="similarity">
    <text evidence="2">Belongs to the major facilitator superfamily. TCR/Tet family.</text>
</comment>
<dbReference type="Proteomes" id="UP000191612">
    <property type="component" value="Unassembled WGS sequence"/>
</dbReference>
<dbReference type="PANTHER" id="PTHR23501">
    <property type="entry name" value="MAJOR FACILITATOR SUPERFAMILY"/>
    <property type="match status" value="1"/>
</dbReference>
<evidence type="ECO:0000256" key="2">
    <source>
        <dbReference type="ARBA" id="ARBA00007520"/>
    </source>
</evidence>
<organism evidence="9 10">
    <name type="scientific">Penicillium solitum</name>
    <dbReference type="NCBI Taxonomy" id="60172"/>
    <lineage>
        <taxon>Eukaryota</taxon>
        <taxon>Fungi</taxon>
        <taxon>Dikarya</taxon>
        <taxon>Ascomycota</taxon>
        <taxon>Pezizomycotina</taxon>
        <taxon>Eurotiomycetes</taxon>
        <taxon>Eurotiomycetidae</taxon>
        <taxon>Eurotiales</taxon>
        <taxon>Aspergillaceae</taxon>
        <taxon>Penicillium</taxon>
    </lineage>
</organism>
<dbReference type="PANTHER" id="PTHR23501:SF102">
    <property type="entry name" value="DRUG TRANSPORTER, PUTATIVE (AFU_ORTHOLOGUE AFUA_3G08530)-RELATED"/>
    <property type="match status" value="1"/>
</dbReference>
<evidence type="ECO:0000256" key="4">
    <source>
        <dbReference type="ARBA" id="ARBA00022989"/>
    </source>
</evidence>
<evidence type="ECO:0000256" key="7">
    <source>
        <dbReference type="SAM" id="SignalP"/>
    </source>
</evidence>
<dbReference type="PROSITE" id="PS50850">
    <property type="entry name" value="MFS"/>
    <property type="match status" value="1"/>
</dbReference>
<evidence type="ECO:0000313" key="9">
    <source>
        <dbReference type="EMBL" id="OQD92631.1"/>
    </source>
</evidence>
<evidence type="ECO:0000256" key="5">
    <source>
        <dbReference type="ARBA" id="ARBA00023136"/>
    </source>
</evidence>
<evidence type="ECO:0000256" key="1">
    <source>
        <dbReference type="ARBA" id="ARBA00004141"/>
    </source>
</evidence>
<dbReference type="GO" id="GO:0005886">
    <property type="term" value="C:plasma membrane"/>
    <property type="evidence" value="ECO:0007669"/>
    <property type="project" value="TreeGrafter"/>
</dbReference>
<dbReference type="Gene3D" id="1.20.1720.10">
    <property type="entry name" value="Multidrug resistance protein D"/>
    <property type="match status" value="1"/>
</dbReference>
<feature type="transmembrane region" description="Helical" evidence="6">
    <location>
        <begin position="94"/>
        <end position="115"/>
    </location>
</feature>
<accession>A0A1V6QTX6</accession>
<keyword evidence="3 6" id="KW-0812">Transmembrane</keyword>
<evidence type="ECO:0000256" key="6">
    <source>
        <dbReference type="SAM" id="Phobius"/>
    </source>
</evidence>
<proteinExistence type="inferred from homology"/>
<sequence>MLVVISCLFLSLFTAALDFTITSPAIPTIVADFRSGSGYTWIGSAYLLANATSSPVWGKLSDIWGRKAMLLTAVAVFFIGYLLCAVSINMPMFLTGRAIQGSGSGGVVILVNICITDMFDIRYIAGDYLRYEHWASLTSTKT</sequence>
<dbReference type="AlphaFoldDB" id="A0A1V6QTX6"/>
<evidence type="ECO:0000256" key="3">
    <source>
        <dbReference type="ARBA" id="ARBA00022692"/>
    </source>
</evidence>
<dbReference type="EMBL" id="MDYO01000039">
    <property type="protein sequence ID" value="OQD92631.1"/>
    <property type="molecule type" value="Genomic_DNA"/>
</dbReference>
<feature type="domain" description="Major facilitator superfamily (MFS) profile" evidence="8">
    <location>
        <begin position="4"/>
        <end position="142"/>
    </location>
</feature>
<comment type="subcellular location">
    <subcellularLocation>
        <location evidence="1">Membrane</location>
        <topology evidence="1">Multi-pass membrane protein</topology>
    </subcellularLocation>
</comment>
<keyword evidence="4 6" id="KW-1133">Transmembrane helix</keyword>
<dbReference type="STRING" id="60172.A0A1V6QTX6"/>
<evidence type="ECO:0000313" key="10">
    <source>
        <dbReference type="Proteomes" id="UP000191612"/>
    </source>
</evidence>